<feature type="domain" description="Glycosyl transferase family 1" evidence="1">
    <location>
        <begin position="229"/>
        <end position="348"/>
    </location>
</feature>
<evidence type="ECO:0000259" key="1">
    <source>
        <dbReference type="Pfam" id="PF00534"/>
    </source>
</evidence>
<dbReference type="PANTHER" id="PTHR45947">
    <property type="entry name" value="SULFOQUINOVOSYL TRANSFERASE SQD2"/>
    <property type="match status" value="1"/>
</dbReference>
<protein>
    <submittedName>
        <fullName evidence="2">Glycosyltransferase</fullName>
    </submittedName>
</protein>
<dbReference type="InterPro" id="IPR001296">
    <property type="entry name" value="Glyco_trans_1"/>
</dbReference>
<accession>A0ABV8UUG4</accession>
<dbReference type="EMBL" id="JBHSEF010000009">
    <property type="protein sequence ID" value="MFC4354211.1"/>
    <property type="molecule type" value="Genomic_DNA"/>
</dbReference>
<dbReference type="SUPFAM" id="SSF53756">
    <property type="entry name" value="UDP-Glycosyltransferase/glycogen phosphorylase"/>
    <property type="match status" value="1"/>
</dbReference>
<organism evidence="2 3">
    <name type="scientific">Chryseomicrobium palamuruense</name>
    <dbReference type="NCBI Taxonomy" id="682973"/>
    <lineage>
        <taxon>Bacteria</taxon>
        <taxon>Bacillati</taxon>
        <taxon>Bacillota</taxon>
        <taxon>Bacilli</taxon>
        <taxon>Bacillales</taxon>
        <taxon>Caryophanaceae</taxon>
        <taxon>Chryseomicrobium</taxon>
    </lineage>
</organism>
<dbReference type="Gene3D" id="3.40.50.2000">
    <property type="entry name" value="Glycogen Phosphorylase B"/>
    <property type="match status" value="2"/>
</dbReference>
<dbReference type="RefSeq" id="WP_378140377.1">
    <property type="nucleotide sequence ID" value="NZ_JBHSEF010000009.1"/>
</dbReference>
<sequence>MYTNLDIVFLGGLFPKEKEDEILGNSIGGIQNAANNLQWELVMGLNSNLEKPVKIINSLYIGSFPKRYKKIVIDTYNFSNYTDNRDNINVGFLNITGIKNISRYITLKPYLKDWALSTSNKKKIIIAYAMTSTFTHLLEYVKKVNSDVITCLVVPDLPQYMNLSGNRNYIYNNLKKVELKLINRNMEYIDCYVLLTNYMRQALNINVPSVVVEGISTNIFDKVDYIPQKEGIKTVLYSGGLNEKYGVVDLVKAFEKLPANNYRLIICGSGEAEEVIRRACKRDKRIIFKGLLKRDEVLQLQKSSTILVNPRPNNEEYTKYSFPSKIMEYMSSGTPVIAFMLDGMPKEYGDYIYPIIEGKDGLFLTLDKTLSKSEKELYEKGSKAKEFVLSQKNNVKQVEKILNMINKL</sequence>
<dbReference type="Pfam" id="PF00534">
    <property type="entry name" value="Glycos_transf_1"/>
    <property type="match status" value="1"/>
</dbReference>
<comment type="caution">
    <text evidence="2">The sequence shown here is derived from an EMBL/GenBank/DDBJ whole genome shotgun (WGS) entry which is preliminary data.</text>
</comment>
<dbReference type="Proteomes" id="UP001595733">
    <property type="component" value="Unassembled WGS sequence"/>
</dbReference>
<dbReference type="PANTHER" id="PTHR45947:SF3">
    <property type="entry name" value="SULFOQUINOVOSYL TRANSFERASE SQD2"/>
    <property type="match status" value="1"/>
</dbReference>
<reference evidence="3" key="1">
    <citation type="journal article" date="2019" name="Int. J. Syst. Evol. Microbiol.">
        <title>The Global Catalogue of Microorganisms (GCM) 10K type strain sequencing project: providing services to taxonomists for standard genome sequencing and annotation.</title>
        <authorList>
            <consortium name="The Broad Institute Genomics Platform"/>
            <consortium name="The Broad Institute Genome Sequencing Center for Infectious Disease"/>
            <person name="Wu L."/>
            <person name="Ma J."/>
        </authorList>
    </citation>
    <scope>NUCLEOTIDE SEQUENCE [LARGE SCALE GENOMIC DNA]</scope>
    <source>
        <strain evidence="3">CCUG 50353</strain>
    </source>
</reference>
<evidence type="ECO:0000313" key="2">
    <source>
        <dbReference type="EMBL" id="MFC4354211.1"/>
    </source>
</evidence>
<evidence type="ECO:0000313" key="3">
    <source>
        <dbReference type="Proteomes" id="UP001595733"/>
    </source>
</evidence>
<dbReference type="InterPro" id="IPR050194">
    <property type="entry name" value="Glycosyltransferase_grp1"/>
</dbReference>
<keyword evidence="3" id="KW-1185">Reference proteome</keyword>
<gene>
    <name evidence="2" type="ORF">ACFO0S_03880</name>
</gene>
<name>A0ABV8UUG4_9BACL</name>
<proteinExistence type="predicted"/>